<reference evidence="2 3" key="1">
    <citation type="submission" date="2020-08" db="EMBL/GenBank/DDBJ databases">
        <title>Genomic Encyclopedia of Type Strains, Phase IV (KMG-IV): sequencing the most valuable type-strain genomes for metagenomic binning, comparative biology and taxonomic classification.</title>
        <authorList>
            <person name="Goeker M."/>
        </authorList>
    </citation>
    <scope>NUCLEOTIDE SEQUENCE [LARGE SCALE GENOMIC DNA]</scope>
    <source>
        <strain evidence="2 3">DSM 102134</strain>
    </source>
</reference>
<dbReference type="GO" id="GO:0016757">
    <property type="term" value="F:glycosyltransferase activity"/>
    <property type="evidence" value="ECO:0007669"/>
    <property type="project" value="InterPro"/>
</dbReference>
<feature type="domain" description="Glycosyl transferase family 1" evidence="1">
    <location>
        <begin position="216"/>
        <end position="366"/>
    </location>
</feature>
<name>A0A7W9Z113_9HYPH</name>
<protein>
    <submittedName>
        <fullName evidence="2">Glycosyltransferase involved in cell wall biosynthesis</fullName>
    </submittedName>
</protein>
<sequence length="799" mass="88445">MKIAIVTPHPVPLAIGGAENLWWGLQDHFQNHTVHECDVIALLSPEASFWDLISSYEAFSKLDLSAYDCVISGKYPAWMVNHPNHICYMLHRLRGLYDTYAPPAEDHTVLRLPKLRNLVEWLDDAGRYPDPEQIPDLFDKLRSLKDAGLPESVFAFPGPFIRKIVHFLDNAALSPQRIRRYAAIAETVRQRKNYFPPDAMVDVLYPPPHRSDYREGDFRYLFTSSRLDRPKRVDLIVEAMKHVSEAIPLLIAGTGPDEARLKALAGNDQRIQFLGFVPDEAMSALYADALAVPFVPYDEDYGLVTIEAMRSGKPVLTFADSGGPCEFVHDGETGFVTAPSAKALAERISELARNPQLARQMGERAKGEVAPVIWDNAASGLLQSVPHATAERPARRKKLTVATTFRVFPPMNGGQARVYHLYKNLAKIFDIDIVSLGIATDLRSEKEIAPGLVEIHIPKSEAHAEAERDLSNLTGHIPIGDIAAYPLIGLTPAFDDALELSAMTSDAVVACHPYLIQALRKAAPDKPLWYEAQDVEITLKSAMFAGKPEGQPLLEEVKSAEKSCWISAERVFACADRDLKELQSIYGPTRARVYEVPNGVALDEIPFTDLQTRRHIQARSGLSGRQTAIFMGSWHGPNLEAIEEILQSAEQAPKTRFIVMGSACIPFKDRKKPTNVHLLGQVDETTRNSLLASADVALNPMHSGSGTNLKMLDYFAAGIPVVSTMFGARGLEVQPEIHFLASDAGLAATLDKLAQFDDMRLSSMIASARRLVEEHYSWKVIAERFADRLADSGFSLTRG</sequence>
<accession>A0A7W9Z113</accession>
<dbReference type="SUPFAM" id="SSF53756">
    <property type="entry name" value="UDP-Glycosyltransferase/glycogen phosphorylase"/>
    <property type="match status" value="2"/>
</dbReference>
<dbReference type="EMBL" id="JACHEJ010000018">
    <property type="protein sequence ID" value="MBB6182070.1"/>
    <property type="molecule type" value="Genomic_DNA"/>
</dbReference>
<dbReference type="CDD" id="cd03801">
    <property type="entry name" value="GT4_PimA-like"/>
    <property type="match status" value="1"/>
</dbReference>
<proteinExistence type="predicted"/>
<dbReference type="InterPro" id="IPR001296">
    <property type="entry name" value="Glyco_trans_1"/>
</dbReference>
<dbReference type="PANTHER" id="PTHR12526">
    <property type="entry name" value="GLYCOSYLTRANSFERASE"/>
    <property type="match status" value="1"/>
</dbReference>
<dbReference type="Pfam" id="PF13692">
    <property type="entry name" value="Glyco_trans_1_4"/>
    <property type="match status" value="1"/>
</dbReference>
<evidence type="ECO:0000259" key="1">
    <source>
        <dbReference type="Pfam" id="PF00534"/>
    </source>
</evidence>
<dbReference type="Pfam" id="PF00534">
    <property type="entry name" value="Glycos_transf_1"/>
    <property type="match status" value="1"/>
</dbReference>
<dbReference type="PANTHER" id="PTHR12526:SF625">
    <property type="entry name" value="PHOSPHATIDYLINOSITOL GLYCAN-CLASS A"/>
    <property type="match status" value="1"/>
</dbReference>
<gene>
    <name evidence="2" type="ORF">HNQ75_004059</name>
</gene>
<dbReference type="Proteomes" id="UP000535501">
    <property type="component" value="Unassembled WGS sequence"/>
</dbReference>
<dbReference type="RefSeq" id="WP_077549166.1">
    <property type="nucleotide sequence ID" value="NZ_JACHEJ010000018.1"/>
</dbReference>
<dbReference type="Gene3D" id="3.40.50.2000">
    <property type="entry name" value="Glycogen Phosphorylase B"/>
    <property type="match status" value="2"/>
</dbReference>
<comment type="caution">
    <text evidence="2">The sequence shown here is derived from an EMBL/GenBank/DDBJ whole genome shotgun (WGS) entry which is preliminary data.</text>
</comment>
<dbReference type="AlphaFoldDB" id="A0A7W9Z113"/>
<keyword evidence="3" id="KW-1185">Reference proteome</keyword>
<keyword evidence="2" id="KW-0808">Transferase</keyword>
<evidence type="ECO:0000313" key="3">
    <source>
        <dbReference type="Proteomes" id="UP000535501"/>
    </source>
</evidence>
<evidence type="ECO:0000313" key="2">
    <source>
        <dbReference type="EMBL" id="MBB6182070.1"/>
    </source>
</evidence>
<organism evidence="2 3">
    <name type="scientific">Pseudorhizobium flavum</name>
    <dbReference type="NCBI Taxonomy" id="1335061"/>
    <lineage>
        <taxon>Bacteria</taxon>
        <taxon>Pseudomonadati</taxon>
        <taxon>Pseudomonadota</taxon>
        <taxon>Alphaproteobacteria</taxon>
        <taxon>Hyphomicrobiales</taxon>
        <taxon>Rhizobiaceae</taxon>
        <taxon>Rhizobium/Agrobacterium group</taxon>
        <taxon>Pseudorhizobium</taxon>
    </lineage>
</organism>